<comment type="catalytic activity">
    <reaction evidence="9 10">
        <text>UDP-N-acetyl-alpha-D-muramoyl-L-alanine + D-glutamate + ATP = UDP-N-acetyl-alpha-D-muramoyl-L-alanyl-D-glutamate + ADP + phosphate + H(+)</text>
        <dbReference type="Rhea" id="RHEA:16429"/>
        <dbReference type="ChEBI" id="CHEBI:15378"/>
        <dbReference type="ChEBI" id="CHEBI:29986"/>
        <dbReference type="ChEBI" id="CHEBI:30616"/>
        <dbReference type="ChEBI" id="CHEBI:43474"/>
        <dbReference type="ChEBI" id="CHEBI:83898"/>
        <dbReference type="ChEBI" id="CHEBI:83900"/>
        <dbReference type="ChEBI" id="CHEBI:456216"/>
        <dbReference type="EC" id="6.3.2.9"/>
    </reaction>
</comment>
<dbReference type="GO" id="GO:0005737">
    <property type="term" value="C:cytoplasm"/>
    <property type="evidence" value="ECO:0007669"/>
    <property type="project" value="UniProtKB-SubCell"/>
</dbReference>
<dbReference type="Pfam" id="PF02875">
    <property type="entry name" value="Mur_ligase_C"/>
    <property type="match status" value="1"/>
</dbReference>
<keyword evidence="5 9" id="KW-0132">Cell division</keyword>
<dbReference type="EC" id="6.3.2.9" evidence="9 10"/>
<dbReference type="GO" id="GO:0051301">
    <property type="term" value="P:cell division"/>
    <property type="evidence" value="ECO:0007669"/>
    <property type="project" value="UniProtKB-KW"/>
</dbReference>
<dbReference type="NCBIfam" id="TIGR01087">
    <property type="entry name" value="murD"/>
    <property type="match status" value="1"/>
</dbReference>
<dbReference type="SUPFAM" id="SSF53623">
    <property type="entry name" value="MurD-like peptide ligases, catalytic domain"/>
    <property type="match status" value="1"/>
</dbReference>
<evidence type="ECO:0000256" key="5">
    <source>
        <dbReference type="ARBA" id="ARBA00022618"/>
    </source>
</evidence>
<feature type="domain" description="Mur ligase C-terminal" evidence="11">
    <location>
        <begin position="269"/>
        <end position="384"/>
    </location>
</feature>
<dbReference type="GO" id="GO:0071555">
    <property type="term" value="P:cell wall organization"/>
    <property type="evidence" value="ECO:0007669"/>
    <property type="project" value="UniProtKB-KW"/>
</dbReference>
<dbReference type="EMBL" id="MFEJ01000013">
    <property type="protein sequence ID" value="OGE80403.1"/>
    <property type="molecule type" value="Genomic_DNA"/>
</dbReference>
<keyword evidence="9 10" id="KW-0961">Cell wall biogenesis/degradation</keyword>
<dbReference type="AlphaFoldDB" id="A0A1F5NS09"/>
<proteinExistence type="inferred from homology"/>
<keyword evidence="9 10" id="KW-0573">Peptidoglycan synthesis</keyword>
<evidence type="ECO:0000256" key="3">
    <source>
        <dbReference type="ARBA" id="ARBA00022490"/>
    </source>
</evidence>
<dbReference type="GO" id="GO:0004326">
    <property type="term" value="F:tetrahydrofolylpolyglutamate synthase activity"/>
    <property type="evidence" value="ECO:0007669"/>
    <property type="project" value="InterPro"/>
</dbReference>
<evidence type="ECO:0000259" key="12">
    <source>
        <dbReference type="Pfam" id="PF08245"/>
    </source>
</evidence>
<evidence type="ECO:0000256" key="6">
    <source>
        <dbReference type="ARBA" id="ARBA00022741"/>
    </source>
</evidence>
<protein>
    <recommendedName>
        <fullName evidence="9 10">UDP-N-acetylmuramoylalanine--D-glutamate ligase</fullName>
        <ecNumber evidence="9 10">6.3.2.9</ecNumber>
    </recommendedName>
    <alternativeName>
        <fullName evidence="9">D-glutamic acid-adding enzyme</fullName>
    </alternativeName>
    <alternativeName>
        <fullName evidence="9">UDP-N-acetylmuramoyl-L-alanyl-D-glutamate synthetase</fullName>
    </alternativeName>
</protein>
<dbReference type="InterPro" id="IPR036615">
    <property type="entry name" value="Mur_ligase_C_dom_sf"/>
</dbReference>
<evidence type="ECO:0000256" key="8">
    <source>
        <dbReference type="ARBA" id="ARBA00023306"/>
    </source>
</evidence>
<reference evidence="13 14" key="1">
    <citation type="journal article" date="2016" name="Nat. Commun.">
        <title>Thousands of microbial genomes shed light on interconnected biogeochemical processes in an aquifer system.</title>
        <authorList>
            <person name="Anantharaman K."/>
            <person name="Brown C.T."/>
            <person name="Hug L.A."/>
            <person name="Sharon I."/>
            <person name="Castelle C.J."/>
            <person name="Probst A.J."/>
            <person name="Thomas B.C."/>
            <person name="Singh A."/>
            <person name="Wilkins M.J."/>
            <person name="Karaoz U."/>
            <person name="Brodie E.L."/>
            <person name="Williams K.H."/>
            <person name="Hubbard S.S."/>
            <person name="Banfield J.F."/>
        </authorList>
    </citation>
    <scope>NUCLEOTIDE SEQUENCE [LARGE SCALE GENOMIC DNA]</scope>
</reference>
<dbReference type="InterPro" id="IPR018109">
    <property type="entry name" value="Folylpolyglutamate_synth_CS"/>
</dbReference>
<evidence type="ECO:0000256" key="9">
    <source>
        <dbReference type="HAMAP-Rule" id="MF_00639"/>
    </source>
</evidence>
<dbReference type="Pfam" id="PF08245">
    <property type="entry name" value="Mur_ligase_M"/>
    <property type="match status" value="1"/>
</dbReference>
<evidence type="ECO:0000256" key="7">
    <source>
        <dbReference type="ARBA" id="ARBA00022840"/>
    </source>
</evidence>
<dbReference type="InterPro" id="IPR036565">
    <property type="entry name" value="Mur-like_cat_sf"/>
</dbReference>
<dbReference type="Gene3D" id="3.90.190.20">
    <property type="entry name" value="Mur ligase, C-terminal domain"/>
    <property type="match status" value="1"/>
</dbReference>
<evidence type="ECO:0000313" key="14">
    <source>
        <dbReference type="Proteomes" id="UP000176233"/>
    </source>
</evidence>
<dbReference type="GO" id="GO:0008360">
    <property type="term" value="P:regulation of cell shape"/>
    <property type="evidence" value="ECO:0007669"/>
    <property type="project" value="UniProtKB-KW"/>
</dbReference>
<dbReference type="PANTHER" id="PTHR43692">
    <property type="entry name" value="UDP-N-ACETYLMURAMOYLALANINE--D-GLUTAMATE LIGASE"/>
    <property type="match status" value="1"/>
</dbReference>
<comment type="caution">
    <text evidence="13">The sequence shown here is derived from an EMBL/GenBank/DDBJ whole genome shotgun (WGS) entry which is preliminary data.</text>
</comment>
<feature type="binding site" evidence="9">
    <location>
        <begin position="98"/>
        <end position="104"/>
    </location>
    <ligand>
        <name>ATP</name>
        <dbReference type="ChEBI" id="CHEBI:30616"/>
    </ligand>
</feature>
<comment type="subcellular location">
    <subcellularLocation>
        <location evidence="1 9 10">Cytoplasm</location>
    </subcellularLocation>
</comment>
<dbReference type="GO" id="GO:0009252">
    <property type="term" value="P:peptidoglycan biosynthetic process"/>
    <property type="evidence" value="ECO:0007669"/>
    <property type="project" value="UniProtKB-UniRule"/>
</dbReference>
<evidence type="ECO:0000259" key="11">
    <source>
        <dbReference type="Pfam" id="PF02875"/>
    </source>
</evidence>
<name>A0A1F5NS09_9BACT</name>
<evidence type="ECO:0000313" key="13">
    <source>
        <dbReference type="EMBL" id="OGE80403.1"/>
    </source>
</evidence>
<accession>A0A1F5NS09</accession>
<gene>
    <name evidence="9" type="primary">murD</name>
    <name evidence="13" type="ORF">A2660_01775</name>
</gene>
<evidence type="ECO:0000256" key="1">
    <source>
        <dbReference type="ARBA" id="ARBA00004496"/>
    </source>
</evidence>
<dbReference type="UniPathway" id="UPA00219"/>
<keyword evidence="6 9" id="KW-0547">Nucleotide-binding</keyword>
<comment type="similarity">
    <text evidence="9">Belongs to the MurCDEF family.</text>
</comment>
<dbReference type="PROSITE" id="PS01011">
    <property type="entry name" value="FOLYLPOLYGLU_SYNT_1"/>
    <property type="match status" value="1"/>
</dbReference>
<sequence>MARLFEGKKVGVVGLGVNNRRLAEFLSSQDVKFEVIENWKDANELVGRLDGFDLIFRTPGLPYLSVAIQQAKGCGAEISSQTKLFFELCKAKIIGVTGTKGKGTTSSLITKILEAGGYKVWLGGNIGRDPFEFLEQISPSDIVVLELSSFQLQDLAQSPHIAVVLAITPDHLNHHKDFEEYIRAKSQILAHQTNEDFAILHPDLPDWFKKLGKGKKIFFDSNQFADVPRKLLGLHNLQNIVAASEVAKLLNVNADIIRKTVAEFEALPHRLKVLKHINGITYVDDTFSTSIESTLAALDAIVGNLVLIVGGSDKGLDFTRLGEHIKNSKKIQGIVVIGDVTELIVKSLQGFNGRILTGAKNISEILAQAQNMSSSGDTILFSPATASFGIFKNEMDRGEQFVGFVNKL</sequence>
<dbReference type="GO" id="GO:0008764">
    <property type="term" value="F:UDP-N-acetylmuramoylalanine-D-glutamate ligase activity"/>
    <property type="evidence" value="ECO:0007669"/>
    <property type="project" value="UniProtKB-UniRule"/>
</dbReference>
<dbReference type="Gene3D" id="3.40.1190.10">
    <property type="entry name" value="Mur-like, catalytic domain"/>
    <property type="match status" value="1"/>
</dbReference>
<feature type="domain" description="Mur ligase central" evidence="12">
    <location>
        <begin position="96"/>
        <end position="224"/>
    </location>
</feature>
<evidence type="ECO:0000256" key="2">
    <source>
        <dbReference type="ARBA" id="ARBA00004752"/>
    </source>
</evidence>
<evidence type="ECO:0000256" key="4">
    <source>
        <dbReference type="ARBA" id="ARBA00022598"/>
    </source>
</evidence>
<dbReference type="InterPro" id="IPR004101">
    <property type="entry name" value="Mur_ligase_C"/>
</dbReference>
<keyword evidence="7 9" id="KW-0067">ATP-binding</keyword>
<keyword evidence="8 9" id="KW-0131">Cell cycle</keyword>
<keyword evidence="3 9" id="KW-0963">Cytoplasm</keyword>
<comment type="function">
    <text evidence="9 10">Cell wall formation. Catalyzes the addition of glutamate to the nucleotide precursor UDP-N-acetylmuramoyl-L-alanine (UMA).</text>
</comment>
<dbReference type="InterPro" id="IPR013221">
    <property type="entry name" value="Mur_ligase_cen"/>
</dbReference>
<keyword evidence="9 10" id="KW-0133">Cell shape</keyword>
<organism evidence="13 14">
    <name type="scientific">Candidatus Doudnabacteria bacterium RIFCSPHIGHO2_01_FULL_45_18</name>
    <dbReference type="NCBI Taxonomy" id="1817823"/>
    <lineage>
        <taxon>Bacteria</taxon>
        <taxon>Candidatus Doudnaibacteriota</taxon>
    </lineage>
</organism>
<dbReference type="Proteomes" id="UP000176233">
    <property type="component" value="Unassembled WGS sequence"/>
</dbReference>
<dbReference type="GO" id="GO:0005524">
    <property type="term" value="F:ATP binding"/>
    <property type="evidence" value="ECO:0007669"/>
    <property type="project" value="UniProtKB-UniRule"/>
</dbReference>
<evidence type="ECO:0000256" key="10">
    <source>
        <dbReference type="RuleBase" id="RU003664"/>
    </source>
</evidence>
<dbReference type="InterPro" id="IPR005762">
    <property type="entry name" value="MurD"/>
</dbReference>
<comment type="pathway">
    <text evidence="2 9 10">Cell wall biogenesis; peptidoglycan biosynthesis.</text>
</comment>
<dbReference type="HAMAP" id="MF_00639">
    <property type="entry name" value="MurD"/>
    <property type="match status" value="1"/>
</dbReference>
<dbReference type="PANTHER" id="PTHR43692:SF1">
    <property type="entry name" value="UDP-N-ACETYLMURAMOYLALANINE--D-GLUTAMATE LIGASE"/>
    <property type="match status" value="1"/>
</dbReference>
<keyword evidence="4 9" id="KW-0436">Ligase</keyword>
<dbReference type="SUPFAM" id="SSF53244">
    <property type="entry name" value="MurD-like peptide ligases, peptide-binding domain"/>
    <property type="match status" value="1"/>
</dbReference>